<dbReference type="GO" id="GO:0016887">
    <property type="term" value="F:ATP hydrolysis activity"/>
    <property type="evidence" value="ECO:0007669"/>
    <property type="project" value="TreeGrafter"/>
</dbReference>
<evidence type="ECO:0000259" key="3">
    <source>
        <dbReference type="PROSITE" id="PS51192"/>
    </source>
</evidence>
<proteinExistence type="predicted"/>
<dbReference type="Gene3D" id="3.40.50.300">
    <property type="entry name" value="P-loop containing nucleotide triphosphate hydrolases"/>
    <property type="match status" value="2"/>
</dbReference>
<evidence type="ECO:0000313" key="5">
    <source>
        <dbReference type="EMBL" id="MBM3332350.1"/>
    </source>
</evidence>
<dbReference type="Pfam" id="PF00270">
    <property type="entry name" value="DEAD"/>
    <property type="match status" value="1"/>
</dbReference>
<dbReference type="Proteomes" id="UP000779900">
    <property type="component" value="Unassembled WGS sequence"/>
</dbReference>
<gene>
    <name evidence="5" type="ORF">FJY68_10980</name>
</gene>
<reference evidence="5" key="1">
    <citation type="submission" date="2019-03" db="EMBL/GenBank/DDBJ databases">
        <title>Lake Tanganyika Metagenome-Assembled Genomes (MAGs).</title>
        <authorList>
            <person name="Tran P."/>
        </authorList>
    </citation>
    <scope>NUCLEOTIDE SEQUENCE</scope>
    <source>
        <strain evidence="5">K_DeepCast_150m_m2_040</strain>
    </source>
</reference>
<evidence type="ECO:0000256" key="1">
    <source>
        <dbReference type="ARBA" id="ARBA00022741"/>
    </source>
</evidence>
<evidence type="ECO:0000256" key="2">
    <source>
        <dbReference type="ARBA" id="ARBA00022840"/>
    </source>
</evidence>
<dbReference type="GO" id="GO:0004386">
    <property type="term" value="F:helicase activity"/>
    <property type="evidence" value="ECO:0007669"/>
    <property type="project" value="UniProtKB-KW"/>
</dbReference>
<dbReference type="EMBL" id="VGIR01000078">
    <property type="protein sequence ID" value="MBM3332350.1"/>
    <property type="molecule type" value="Genomic_DNA"/>
</dbReference>
<dbReference type="GO" id="GO:0003677">
    <property type="term" value="F:DNA binding"/>
    <property type="evidence" value="ECO:0007669"/>
    <property type="project" value="TreeGrafter"/>
</dbReference>
<accession>A0A937XJP5</accession>
<dbReference type="GO" id="GO:0005524">
    <property type="term" value="F:ATP binding"/>
    <property type="evidence" value="ECO:0007669"/>
    <property type="project" value="UniProtKB-KW"/>
</dbReference>
<dbReference type="SMART" id="SM00487">
    <property type="entry name" value="DEXDc"/>
    <property type="match status" value="1"/>
</dbReference>
<dbReference type="Pfam" id="PF00271">
    <property type="entry name" value="Helicase_C"/>
    <property type="match status" value="1"/>
</dbReference>
<dbReference type="InterPro" id="IPR052511">
    <property type="entry name" value="ATP-dep_Helicase"/>
</dbReference>
<protein>
    <submittedName>
        <fullName evidence="5">DEAD/DEAH box helicase</fullName>
    </submittedName>
</protein>
<evidence type="ECO:0000313" key="6">
    <source>
        <dbReference type="Proteomes" id="UP000779900"/>
    </source>
</evidence>
<dbReference type="SMART" id="SM00490">
    <property type="entry name" value="HELICc"/>
    <property type="match status" value="1"/>
</dbReference>
<dbReference type="InterPro" id="IPR011545">
    <property type="entry name" value="DEAD/DEAH_box_helicase_dom"/>
</dbReference>
<keyword evidence="5" id="KW-0347">Helicase</keyword>
<feature type="domain" description="Helicase ATP-binding" evidence="3">
    <location>
        <begin position="32"/>
        <end position="220"/>
    </location>
</feature>
<dbReference type="InterPro" id="IPR001650">
    <property type="entry name" value="Helicase_C-like"/>
</dbReference>
<dbReference type="SUPFAM" id="SSF52540">
    <property type="entry name" value="P-loop containing nucleoside triphosphate hydrolases"/>
    <property type="match status" value="1"/>
</dbReference>
<dbReference type="InterPro" id="IPR027417">
    <property type="entry name" value="P-loop_NTPase"/>
</dbReference>
<feature type="domain" description="Helicase C-terminal" evidence="4">
    <location>
        <begin position="237"/>
        <end position="390"/>
    </location>
</feature>
<sequence>MTERGIRDALKRTWTPFFSRFGRLTEVQVRTIPLILAGRNVVIISPAASGKTEAVVAPVVERLLSQSPSAEVQTPKSGIRRSASGVRRLAVLYVSPTRALVNDLHRRLSEPLAYLELALARKTGDHPAIDESKLPFMLITTPESFDSLLCRHTRIFKELSAVILDELHLLDNTPRGDQLRVLLERLRLINTGIRYHALSATIDDLEIGRRYFPDPVVVQVPGRREIDEELMPMGDGWPERVVEELRKRNCRKVLCFFNARSYAEEYAKLLNRPPFTNRVWVHHASLTREAREGVEATMSREKTGLLCCTSTLELGIDIGDIDGVVLVRPPFNVSSLLQRIGRGNRRRQSCLQAFGLHLNSWEKFLFETMFECARTGRLYEKSYTPALAVIPQQVCSYLFQRRRVGATWESVRRILRPLAGSDAPIDRTFRQMIDSGEVVAQRPGIYCNGPATEQRVETGKVHSNLQDKTFGSYEVYDVTTGRQIGTVFFVFHHFVLAGRSWELVEHREKEKRVMVRPLAAISSNTKVFEGTGTGGYSYRLAPVLKARLFPTLAPHQFPYFRDGNQLLFVHLLGSTYGYILSEALSAQGRDTSDMDGKLFVLSGGKPDAKLKSFPAPNLSAIRDVVGGSLFRLEDSLGSGAFFRSLPGELQIEDHLLALDIRGLLEFLKGLEPVELPGEEVTAQIKRHLSQKSEVRSSNSD</sequence>
<keyword evidence="1" id="KW-0547">Nucleotide-binding</keyword>
<dbReference type="InterPro" id="IPR014001">
    <property type="entry name" value="Helicase_ATP-bd"/>
</dbReference>
<dbReference type="PANTHER" id="PTHR47962">
    <property type="entry name" value="ATP-DEPENDENT HELICASE LHR-RELATED-RELATED"/>
    <property type="match status" value="1"/>
</dbReference>
<dbReference type="PANTHER" id="PTHR47962:SF5">
    <property type="entry name" value="ATP-DEPENDENT HELICASE LHR-RELATED"/>
    <property type="match status" value="1"/>
</dbReference>
<name>A0A937XJP5_UNCW3</name>
<dbReference type="AlphaFoldDB" id="A0A937XJP5"/>
<keyword evidence="5" id="KW-0378">Hydrolase</keyword>
<dbReference type="PROSITE" id="PS51192">
    <property type="entry name" value="HELICASE_ATP_BIND_1"/>
    <property type="match status" value="1"/>
</dbReference>
<organism evidence="5 6">
    <name type="scientific">candidate division WOR-3 bacterium</name>
    <dbReference type="NCBI Taxonomy" id="2052148"/>
    <lineage>
        <taxon>Bacteria</taxon>
        <taxon>Bacteria division WOR-3</taxon>
    </lineage>
</organism>
<comment type="caution">
    <text evidence="5">The sequence shown here is derived from an EMBL/GenBank/DDBJ whole genome shotgun (WGS) entry which is preliminary data.</text>
</comment>
<evidence type="ECO:0000259" key="4">
    <source>
        <dbReference type="PROSITE" id="PS51194"/>
    </source>
</evidence>
<keyword evidence="2" id="KW-0067">ATP-binding</keyword>
<dbReference type="PROSITE" id="PS51194">
    <property type="entry name" value="HELICASE_CTER"/>
    <property type="match status" value="1"/>
</dbReference>